<dbReference type="SUPFAM" id="SSF57701">
    <property type="entry name" value="Zn2/Cys6 DNA-binding domain"/>
    <property type="match status" value="1"/>
</dbReference>
<feature type="domain" description="Zn(2)-C6 fungal-type" evidence="7">
    <location>
        <begin position="13"/>
        <end position="45"/>
    </location>
</feature>
<reference evidence="8" key="1">
    <citation type="submission" date="2019-05" db="EMBL/GenBank/DDBJ databases">
        <authorList>
            <person name="Piombo E."/>
        </authorList>
    </citation>
    <scope>NUCLEOTIDE SEQUENCE</scope>
    <source>
        <strain evidence="8">C2S</strain>
    </source>
</reference>
<dbReference type="Proteomes" id="UP000760494">
    <property type="component" value="Unassembled WGS sequence"/>
</dbReference>
<comment type="caution">
    <text evidence="8">The sequence shown here is derived from an EMBL/GenBank/DDBJ whole genome shotgun (WGS) entry which is preliminary data.</text>
</comment>
<name>A0A9Q9RAP5_FUSFU</name>
<evidence type="ECO:0000256" key="3">
    <source>
        <dbReference type="ARBA" id="ARBA00023125"/>
    </source>
</evidence>
<dbReference type="GO" id="GO:0000981">
    <property type="term" value="F:DNA-binding transcription factor activity, RNA polymerase II-specific"/>
    <property type="evidence" value="ECO:0007669"/>
    <property type="project" value="InterPro"/>
</dbReference>
<dbReference type="Gene3D" id="4.10.240.10">
    <property type="entry name" value="Zn(2)-C6 fungal-type DNA-binding domain"/>
    <property type="match status" value="1"/>
</dbReference>
<evidence type="ECO:0000256" key="6">
    <source>
        <dbReference type="SAM" id="MobiDB-lite"/>
    </source>
</evidence>
<dbReference type="AlphaFoldDB" id="A0A9Q9RAP5"/>
<evidence type="ECO:0000259" key="7">
    <source>
        <dbReference type="PROSITE" id="PS50048"/>
    </source>
</evidence>
<dbReference type="InterPro" id="IPR001138">
    <property type="entry name" value="Zn2Cys6_DnaBD"/>
</dbReference>
<keyword evidence="5" id="KW-0539">Nucleus</keyword>
<evidence type="ECO:0000256" key="4">
    <source>
        <dbReference type="ARBA" id="ARBA00023163"/>
    </source>
</evidence>
<dbReference type="PANTHER" id="PTHR31845:SF10">
    <property type="entry name" value="ZN(II)2CYS6 TRANSCRIPTION FACTOR (EUROFUNG)"/>
    <property type="match status" value="1"/>
</dbReference>
<dbReference type="CDD" id="cd00067">
    <property type="entry name" value="GAL4"/>
    <property type="match status" value="1"/>
</dbReference>
<gene>
    <name evidence="8" type="ORF">C2S_283</name>
</gene>
<evidence type="ECO:0000256" key="5">
    <source>
        <dbReference type="ARBA" id="ARBA00023242"/>
    </source>
</evidence>
<keyword evidence="3" id="KW-0238">DNA-binding</keyword>
<organism evidence="8 9">
    <name type="scientific">Fusarium fujikuroi</name>
    <name type="common">Bakanae and foot rot disease fungus</name>
    <name type="synonym">Gibberella fujikuroi</name>
    <dbReference type="NCBI Taxonomy" id="5127"/>
    <lineage>
        <taxon>Eukaryota</taxon>
        <taxon>Fungi</taxon>
        <taxon>Dikarya</taxon>
        <taxon>Ascomycota</taxon>
        <taxon>Pezizomycotina</taxon>
        <taxon>Sordariomycetes</taxon>
        <taxon>Hypocreomycetidae</taxon>
        <taxon>Hypocreales</taxon>
        <taxon>Nectriaceae</taxon>
        <taxon>Fusarium</taxon>
        <taxon>Fusarium fujikuroi species complex</taxon>
    </lineage>
</organism>
<evidence type="ECO:0000313" key="8">
    <source>
        <dbReference type="EMBL" id="VTT55449.1"/>
    </source>
</evidence>
<dbReference type="EMBL" id="CABFJX010000001">
    <property type="protein sequence ID" value="VTT55449.1"/>
    <property type="molecule type" value="Genomic_DNA"/>
</dbReference>
<keyword evidence="2" id="KW-0805">Transcription regulation</keyword>
<protein>
    <recommendedName>
        <fullName evidence="7">Zn(2)-C6 fungal-type domain-containing protein</fullName>
    </recommendedName>
</protein>
<evidence type="ECO:0000313" key="9">
    <source>
        <dbReference type="Proteomes" id="UP000760494"/>
    </source>
</evidence>
<dbReference type="PROSITE" id="PS00463">
    <property type="entry name" value="ZN2_CY6_FUNGAL_1"/>
    <property type="match status" value="1"/>
</dbReference>
<dbReference type="GO" id="GO:0008270">
    <property type="term" value="F:zinc ion binding"/>
    <property type="evidence" value="ECO:0007669"/>
    <property type="project" value="InterPro"/>
</dbReference>
<dbReference type="PANTHER" id="PTHR31845">
    <property type="entry name" value="FINGER DOMAIN PROTEIN, PUTATIVE-RELATED"/>
    <property type="match status" value="1"/>
</dbReference>
<feature type="compositionally biased region" description="Low complexity" evidence="6">
    <location>
        <begin position="101"/>
        <end position="116"/>
    </location>
</feature>
<keyword evidence="4" id="KW-0804">Transcription</keyword>
<dbReference type="CDD" id="cd12148">
    <property type="entry name" value="fungal_TF_MHR"/>
    <property type="match status" value="1"/>
</dbReference>
<sequence length="855" mass="94763">MDANDAKLRGLKACTVCASAKVRCDMVLGQKRCTRCERLNKECVSQPRGSHSRRSHSKGGTYARDDLLRLESKFDSVANLLSSSSTSTLPSITIATHPRKASSATSSSSQTPPETQSPIHALFSFPLSSISHRLAYKMLETYRQEMMPLFPFVWIGLDEIPEKLFRERPMLYMAIMVVTCQENIEIQQELAQKYREEIGRRIWTLAEKNLQLLQGILVFLAWYQTHWVLGHQLSNLMYMAMSLVTELGLDKEPSSGTRTAPGVLTEITKKQEPPPVRTSDERRCHLGVFWLNSLLRICVKDIVPMPSRPSINNNCSVLEAGLESPWDTYLTQLVRIQLVASSISATLYQDLERNEAQISHTLFMATSHVERQVQDLGATLHQGSRLQAPLTMSFHMLQVYLYKIGIDERLHEPTNPNLLPAADPSPHALRCSYLLVSCLNAVKAVIENFLLLTSPTILSMPYTYWIQMGHCINMFSRLLVTHSTLWDPNLVTGIHDFTSTLERLAVKIEGAMSEGADSEILSRSAYEIGPNYRDNLTAEHPGYSSPGIRMDRNLHDEISALLTGLYGSFLAHAYPVEHPAKFSRLVVFGDSFSDNGNGSWVVSNGTWPADPAYYHHSFSNGPKWNDVVAKQLGLKLINLATGGATTNNDFVAGGTGAESTIAVPSAADQVLSFLSWDKPQAGDIFVHWIGANDILFNTSITGGQVTSLINENVNRLFQAGAKTIILANYLNATTFPATYNSSAYNVPSVQDYVPALTKGLGQIAAGYSAYAKTAVIDVQELFNDMFSDPEAYGFDEDYVNPPTACLTGVYTSEGVPRHLCSDPEKHIFFDSYHPVKEVHALVAKLFVESIKGFSA</sequence>
<feature type="region of interest" description="Disordered" evidence="6">
    <location>
        <begin position="92"/>
        <end position="116"/>
    </location>
</feature>
<evidence type="ECO:0000256" key="2">
    <source>
        <dbReference type="ARBA" id="ARBA00023015"/>
    </source>
</evidence>
<dbReference type="SMART" id="SM00066">
    <property type="entry name" value="GAL4"/>
    <property type="match status" value="1"/>
</dbReference>
<dbReference type="Gene3D" id="3.40.50.1110">
    <property type="entry name" value="SGNH hydrolase"/>
    <property type="match status" value="1"/>
</dbReference>
<dbReference type="Pfam" id="PF00172">
    <property type="entry name" value="Zn_clus"/>
    <property type="match status" value="1"/>
</dbReference>
<evidence type="ECO:0000256" key="1">
    <source>
        <dbReference type="ARBA" id="ARBA00004123"/>
    </source>
</evidence>
<dbReference type="SUPFAM" id="SSF52266">
    <property type="entry name" value="SGNH hydrolase"/>
    <property type="match status" value="1"/>
</dbReference>
<accession>A0A9Q9RAP5</accession>
<dbReference type="GO" id="GO:0000976">
    <property type="term" value="F:transcription cis-regulatory region binding"/>
    <property type="evidence" value="ECO:0007669"/>
    <property type="project" value="TreeGrafter"/>
</dbReference>
<dbReference type="GO" id="GO:0016788">
    <property type="term" value="F:hydrolase activity, acting on ester bonds"/>
    <property type="evidence" value="ECO:0007669"/>
    <property type="project" value="InterPro"/>
</dbReference>
<proteinExistence type="predicted"/>
<dbReference type="InterPro" id="IPR036514">
    <property type="entry name" value="SGNH_hydro_sf"/>
</dbReference>
<dbReference type="InterPro" id="IPR001087">
    <property type="entry name" value="GDSL"/>
</dbReference>
<dbReference type="CDD" id="cd01846">
    <property type="entry name" value="fatty_acyltransferase_like"/>
    <property type="match status" value="1"/>
</dbReference>
<dbReference type="PROSITE" id="PS50048">
    <property type="entry name" value="ZN2_CY6_FUNGAL_2"/>
    <property type="match status" value="1"/>
</dbReference>
<dbReference type="InterPro" id="IPR036864">
    <property type="entry name" value="Zn2-C6_fun-type_DNA-bd_sf"/>
</dbReference>
<dbReference type="GO" id="GO:0005634">
    <property type="term" value="C:nucleus"/>
    <property type="evidence" value="ECO:0007669"/>
    <property type="project" value="UniProtKB-SubCell"/>
</dbReference>
<comment type="subcellular location">
    <subcellularLocation>
        <location evidence="1">Nucleus</location>
    </subcellularLocation>
</comment>
<dbReference type="InterPro" id="IPR051089">
    <property type="entry name" value="prtT"/>
</dbReference>
<dbReference type="Pfam" id="PF00657">
    <property type="entry name" value="Lipase_GDSL"/>
    <property type="match status" value="1"/>
</dbReference>